<reference evidence="3 5" key="2">
    <citation type="submission" date="2019-06" db="EMBL/GenBank/DDBJ databases">
        <title>A large-scale integrated study on North Sea by COGITO (Coastal Microbe Genomic &amp; Taxonomic Observatory).</title>
        <authorList>
            <person name="Teeling H."/>
        </authorList>
    </citation>
    <scope>NUCLEOTIDE SEQUENCE [LARGE SCALE GENOMIC DNA]</scope>
    <source>
        <strain evidence="3 5">MAR_2009_79</strain>
    </source>
</reference>
<evidence type="ECO:0000313" key="3">
    <source>
        <dbReference type="EMBL" id="TQO39190.1"/>
    </source>
</evidence>
<dbReference type="eggNOG" id="COG2318">
    <property type="taxonomic scope" value="Bacteria"/>
</dbReference>
<reference evidence="2 4" key="1">
    <citation type="submission" date="2017-07" db="EMBL/GenBank/DDBJ databases">
        <title>Genome Sequence of Arenibacter algicola Strain SMS7 Isolated from a culture of the Diatom Skeletonema marinoi.</title>
        <authorList>
            <person name="Topel M."/>
            <person name="Pinder M.I.M."/>
            <person name="Johansson O.N."/>
            <person name="Kourtchenko O."/>
            <person name="Godhe A."/>
            <person name="Clarke A.K."/>
        </authorList>
    </citation>
    <scope>NUCLEOTIDE SEQUENCE [LARGE SCALE GENOMIC DNA]</scope>
    <source>
        <strain evidence="2 4">SMS7</strain>
    </source>
</reference>
<dbReference type="KEGG" id="aalg:AREALGSMS7_01005"/>
<dbReference type="SUPFAM" id="SSF109854">
    <property type="entry name" value="DinB/YfiT-like putative metalloenzymes"/>
    <property type="match status" value="1"/>
</dbReference>
<dbReference type="EMBL" id="CP022515">
    <property type="protein sequence ID" value="ASO04481.1"/>
    <property type="molecule type" value="Genomic_DNA"/>
</dbReference>
<dbReference type="InterPro" id="IPR024775">
    <property type="entry name" value="DinB-like"/>
</dbReference>
<dbReference type="RefSeq" id="WP_227021015.1">
    <property type="nucleotide sequence ID" value="NZ_CP022515.1"/>
</dbReference>
<evidence type="ECO:0000313" key="4">
    <source>
        <dbReference type="Proteomes" id="UP000204551"/>
    </source>
</evidence>
<dbReference type="AlphaFoldDB" id="A0A221UUA6"/>
<dbReference type="Gene3D" id="1.20.120.450">
    <property type="entry name" value="dinb family like domain"/>
    <property type="match status" value="1"/>
</dbReference>
<evidence type="ECO:0000313" key="2">
    <source>
        <dbReference type="EMBL" id="ASO04481.1"/>
    </source>
</evidence>
<dbReference type="InterPro" id="IPR034660">
    <property type="entry name" value="DinB/YfiT-like"/>
</dbReference>
<evidence type="ECO:0000313" key="5">
    <source>
        <dbReference type="Proteomes" id="UP000315363"/>
    </source>
</evidence>
<dbReference type="EMBL" id="VHIF01000001">
    <property type="protein sequence ID" value="TQO39190.1"/>
    <property type="molecule type" value="Genomic_DNA"/>
</dbReference>
<dbReference type="Proteomes" id="UP000204551">
    <property type="component" value="Chromosome"/>
</dbReference>
<sequence length="155" mass="17673">MSTLENAFEVTLQNRKRLYKFLKETPKEVLLQIPKGFRNNIWWNIAHVVVTQQLLVYKFSGQPMRVNDALVEKFKKGTLPDGTATEEEINEVSDLLLATVEWMQEDYGKGLFKGYTEYTTSANVTLSSVDDAIIFNVYHEGLHLGAILSLMKLVS</sequence>
<protein>
    <submittedName>
        <fullName evidence="3">DinB family protein</fullName>
    </submittedName>
    <submittedName>
        <fullName evidence="2">DinB superfamily protein</fullName>
    </submittedName>
</protein>
<proteinExistence type="predicted"/>
<name>A0A221UUA6_9FLAO</name>
<organism evidence="2 4">
    <name type="scientific">Arenibacter algicola</name>
    <dbReference type="NCBI Taxonomy" id="616991"/>
    <lineage>
        <taxon>Bacteria</taxon>
        <taxon>Pseudomonadati</taxon>
        <taxon>Bacteroidota</taxon>
        <taxon>Flavobacteriia</taxon>
        <taxon>Flavobacteriales</taxon>
        <taxon>Flavobacteriaceae</taxon>
        <taxon>Arenibacter</taxon>
    </lineage>
</organism>
<evidence type="ECO:0000259" key="1">
    <source>
        <dbReference type="Pfam" id="PF12867"/>
    </source>
</evidence>
<dbReference type="Proteomes" id="UP000315363">
    <property type="component" value="Unassembled WGS sequence"/>
</dbReference>
<feature type="domain" description="DinB-like" evidence="1">
    <location>
        <begin position="13"/>
        <end position="147"/>
    </location>
</feature>
<dbReference type="STRING" id="616991.GCA_000733925_04108"/>
<accession>A0A221UUA6</accession>
<gene>
    <name evidence="2" type="ORF">AREALGSMS7_01005</name>
    <name evidence="3" type="ORF">GQ41_3861</name>
</gene>
<keyword evidence="5" id="KW-1185">Reference proteome</keyword>
<dbReference type="Pfam" id="PF12867">
    <property type="entry name" value="DinB_2"/>
    <property type="match status" value="1"/>
</dbReference>